<sequence length="103" mass="11447">MITETVPFDPSRHLDTSADMAMYLDMVLEYNDGRLLSQALGDIARSRGMSDLARETGLSRESLYRALSDQGNPNLATLIKIFDALGLRLAVKEREAPETRTTT</sequence>
<gene>
    <name evidence="2" type="ORF">SAOR_02790</name>
</gene>
<dbReference type="GO" id="GO:0003677">
    <property type="term" value="F:DNA binding"/>
    <property type="evidence" value="ECO:0007669"/>
    <property type="project" value="InterPro"/>
</dbReference>
<dbReference type="PROSITE" id="PS50943">
    <property type="entry name" value="HTH_CROC1"/>
    <property type="match status" value="1"/>
</dbReference>
<dbReference type="Proteomes" id="UP000283993">
    <property type="component" value="Unassembled WGS sequence"/>
</dbReference>
<keyword evidence="3" id="KW-1185">Reference proteome</keyword>
<evidence type="ECO:0000313" key="2">
    <source>
        <dbReference type="EMBL" id="ROO29703.1"/>
    </source>
</evidence>
<dbReference type="EMBL" id="AYKH01000003">
    <property type="protein sequence ID" value="ROO29703.1"/>
    <property type="molecule type" value="Genomic_DNA"/>
</dbReference>
<dbReference type="Pfam" id="PF21716">
    <property type="entry name" value="dnstrm_HI1420"/>
    <property type="match status" value="1"/>
</dbReference>
<dbReference type="InterPro" id="IPR001387">
    <property type="entry name" value="Cro/C1-type_HTH"/>
</dbReference>
<dbReference type="Gene3D" id="1.10.260.40">
    <property type="entry name" value="lambda repressor-like DNA-binding domains"/>
    <property type="match status" value="1"/>
</dbReference>
<evidence type="ECO:0000313" key="3">
    <source>
        <dbReference type="Proteomes" id="UP000283993"/>
    </source>
</evidence>
<feature type="domain" description="HTH cro/C1-type" evidence="1">
    <location>
        <begin position="49"/>
        <end position="92"/>
    </location>
</feature>
<dbReference type="InterPro" id="IPR010982">
    <property type="entry name" value="Lambda_DNA-bd_dom_sf"/>
</dbReference>
<proteinExistence type="predicted"/>
<dbReference type="SUPFAM" id="SSF47413">
    <property type="entry name" value="lambda repressor-like DNA-binding domains"/>
    <property type="match status" value="1"/>
</dbReference>
<evidence type="ECO:0000259" key="1">
    <source>
        <dbReference type="PROSITE" id="PS50943"/>
    </source>
</evidence>
<dbReference type="CDD" id="cd00093">
    <property type="entry name" value="HTH_XRE"/>
    <property type="match status" value="1"/>
</dbReference>
<accession>A0A423PVT3</accession>
<dbReference type="NCBIfam" id="TIGR02684">
    <property type="entry name" value="dnstrm_HI1420"/>
    <property type="match status" value="1"/>
</dbReference>
<dbReference type="PANTHER" id="PTHR40275:SF1">
    <property type="entry name" value="SSL7038 PROTEIN"/>
    <property type="match status" value="1"/>
</dbReference>
<dbReference type="AlphaFoldDB" id="A0A423PVT3"/>
<reference evidence="2 3" key="1">
    <citation type="submission" date="2013-10" db="EMBL/GenBank/DDBJ databases">
        <title>Salinisphaera orenii MK-B5 Genome Sequencing.</title>
        <authorList>
            <person name="Lai Q."/>
            <person name="Li C."/>
            <person name="Shao Z."/>
        </authorList>
    </citation>
    <scope>NUCLEOTIDE SEQUENCE [LARGE SCALE GENOMIC DNA]</scope>
    <source>
        <strain evidence="2 3">MK-B5</strain>
    </source>
</reference>
<dbReference type="PANTHER" id="PTHR40275">
    <property type="entry name" value="SSL7038 PROTEIN"/>
    <property type="match status" value="1"/>
</dbReference>
<dbReference type="RefSeq" id="WP_123630120.1">
    <property type="nucleotide sequence ID" value="NZ_AYKH01000003.1"/>
</dbReference>
<dbReference type="SMART" id="SM00530">
    <property type="entry name" value="HTH_XRE"/>
    <property type="match status" value="1"/>
</dbReference>
<dbReference type="InterPro" id="IPR014057">
    <property type="entry name" value="HI1420"/>
</dbReference>
<protein>
    <recommendedName>
        <fullName evidence="1">HTH cro/C1-type domain-containing protein</fullName>
    </recommendedName>
</protein>
<organism evidence="2 3">
    <name type="scientific">Salinisphaera orenii MK-B5</name>
    <dbReference type="NCBI Taxonomy" id="856730"/>
    <lineage>
        <taxon>Bacteria</taxon>
        <taxon>Pseudomonadati</taxon>
        <taxon>Pseudomonadota</taxon>
        <taxon>Gammaproteobacteria</taxon>
        <taxon>Salinisphaerales</taxon>
        <taxon>Salinisphaeraceae</taxon>
        <taxon>Salinisphaera</taxon>
    </lineage>
</organism>
<comment type="caution">
    <text evidence="2">The sequence shown here is derived from an EMBL/GenBank/DDBJ whole genome shotgun (WGS) entry which is preliminary data.</text>
</comment>
<name>A0A423PVT3_9GAMM</name>